<evidence type="ECO:0000256" key="4">
    <source>
        <dbReference type="ARBA" id="ARBA00022692"/>
    </source>
</evidence>
<keyword evidence="7 9" id="KW-0472">Membrane</keyword>
<feature type="transmembrane region" description="Helical" evidence="9">
    <location>
        <begin position="21"/>
        <end position="46"/>
    </location>
</feature>
<proteinExistence type="inferred from homology"/>
<dbReference type="Proteomes" id="UP001597097">
    <property type="component" value="Unassembled WGS sequence"/>
</dbReference>
<evidence type="ECO:0000313" key="12">
    <source>
        <dbReference type="Proteomes" id="UP001597097"/>
    </source>
</evidence>
<name>A0ABW4GG26_9ACTN</name>
<dbReference type="Pfam" id="PF06241">
    <property type="entry name" value="Castor_Poll_mid"/>
    <property type="match status" value="1"/>
</dbReference>
<accession>A0ABW4GG26</accession>
<dbReference type="PANTHER" id="PTHR31563:SF10">
    <property type="entry name" value="ION CHANNEL POLLUX-RELATED"/>
    <property type="match status" value="1"/>
</dbReference>
<evidence type="ECO:0000313" key="11">
    <source>
        <dbReference type="EMBL" id="MFD1541211.1"/>
    </source>
</evidence>
<protein>
    <submittedName>
        <fullName evidence="11">Potassium transporter TrkA</fullName>
    </submittedName>
</protein>
<gene>
    <name evidence="11" type="ORF">ACFSJ0_29450</name>
</gene>
<dbReference type="InterPro" id="IPR036291">
    <property type="entry name" value="NAD(P)-bd_dom_sf"/>
</dbReference>
<sequence length="626" mass="68135">MAKRRERLRYWFDNTMSRGTPALIGWLALVTVVMVASFGVLVYVLAGDDLPHKSWSEALWGMLMRAMDAGTVAGDNEGSTLFTILGFTITIGGLLIVSSLVGVLTTGLDNKLQELRKGRSKIVESGHTALIGWSDQIFTIIPELVEANSSESKSCVALLGDRDKLEMEEELRSRLGDTGKTRVVVRSGSPTEPTDLDLLSLDTARAIIVLSPAGEDPDAHVVKTLLALTNRNWRRRRPPIIASVVDTTNLVAAELAGGGHAQVVDTDDIASRLIVQSCRQSGLSVVCTDLLDFGGDEIYLRPEPKLTGFPYGEALFAYDTASLIGIRHPDGSVVLNPPMNTEIMQGDEMIVVAEDDSTIRLVRSFPPIVEGAIARPVRQPTPPERTLLLGWNSRAPKIVQELNQYVSPGSSLHVAAAAVEESDSLERLKMGLQNLAVNVKEADTTDRITLEALDVGTFEHIIVLADSNLEPQHADSRTLVTLLHLRDMAAKSGQRFAIVSEMNDDRNRRLAQVTKADDFVVSDKLISLLMTQLSENPHLGQVFRYLFDSDGSEIYLKPATDYIQPGVPVSFATVIYSARMRGETAIGYRVLAEASSPPAYGVVLNPGKSDSVTFGPRDLVIVLAED</sequence>
<dbReference type="Gene3D" id="3.40.50.720">
    <property type="entry name" value="NAD(P)-binding Rossmann-like Domain"/>
    <property type="match status" value="2"/>
</dbReference>
<dbReference type="PANTHER" id="PTHR31563">
    <property type="entry name" value="ION CHANNEL POLLUX-RELATED"/>
    <property type="match status" value="1"/>
</dbReference>
<evidence type="ECO:0000256" key="9">
    <source>
        <dbReference type="SAM" id="Phobius"/>
    </source>
</evidence>
<feature type="transmembrane region" description="Helical" evidence="9">
    <location>
        <begin position="84"/>
        <end position="108"/>
    </location>
</feature>
<dbReference type="InterPro" id="IPR003148">
    <property type="entry name" value="RCK_N"/>
</dbReference>
<keyword evidence="4 9" id="KW-0812">Transmembrane</keyword>
<keyword evidence="6" id="KW-0406">Ion transport</keyword>
<evidence type="ECO:0000256" key="7">
    <source>
        <dbReference type="ARBA" id="ARBA00023136"/>
    </source>
</evidence>
<evidence type="ECO:0000256" key="2">
    <source>
        <dbReference type="ARBA" id="ARBA00008577"/>
    </source>
</evidence>
<dbReference type="SUPFAM" id="SSF51735">
    <property type="entry name" value="NAD(P)-binding Rossmann-fold domains"/>
    <property type="match status" value="1"/>
</dbReference>
<keyword evidence="3" id="KW-0813">Transport</keyword>
<keyword evidence="12" id="KW-1185">Reference proteome</keyword>
<evidence type="ECO:0000259" key="10">
    <source>
        <dbReference type="PROSITE" id="PS51201"/>
    </source>
</evidence>
<evidence type="ECO:0000256" key="8">
    <source>
        <dbReference type="ARBA" id="ARBA00023303"/>
    </source>
</evidence>
<organism evidence="11 12">
    <name type="scientific">Nonomuraea guangzhouensis</name>
    <dbReference type="NCBI Taxonomy" id="1291555"/>
    <lineage>
        <taxon>Bacteria</taxon>
        <taxon>Bacillati</taxon>
        <taxon>Actinomycetota</taxon>
        <taxon>Actinomycetes</taxon>
        <taxon>Streptosporangiales</taxon>
        <taxon>Streptosporangiaceae</taxon>
        <taxon>Nonomuraea</taxon>
    </lineage>
</organism>
<dbReference type="RefSeq" id="WP_308127558.1">
    <property type="nucleotide sequence ID" value="NZ_JAHKRM010000051.1"/>
</dbReference>
<dbReference type="InterPro" id="IPR010420">
    <property type="entry name" value="CASTOR/POLLUX/SYM8_dom"/>
</dbReference>
<evidence type="ECO:0000256" key="1">
    <source>
        <dbReference type="ARBA" id="ARBA00004127"/>
    </source>
</evidence>
<dbReference type="EMBL" id="JBHUCM010000025">
    <property type="protein sequence ID" value="MFD1541211.1"/>
    <property type="molecule type" value="Genomic_DNA"/>
</dbReference>
<comment type="caution">
    <text evidence="11">The sequence shown here is derived from an EMBL/GenBank/DDBJ whole genome shotgun (WGS) entry which is preliminary data.</text>
</comment>
<evidence type="ECO:0000256" key="6">
    <source>
        <dbReference type="ARBA" id="ARBA00023065"/>
    </source>
</evidence>
<reference evidence="12" key="1">
    <citation type="journal article" date="2019" name="Int. J. Syst. Evol. Microbiol.">
        <title>The Global Catalogue of Microorganisms (GCM) 10K type strain sequencing project: providing services to taxonomists for standard genome sequencing and annotation.</title>
        <authorList>
            <consortium name="The Broad Institute Genomics Platform"/>
            <consortium name="The Broad Institute Genome Sequencing Center for Infectious Disease"/>
            <person name="Wu L."/>
            <person name="Ma J."/>
        </authorList>
    </citation>
    <scope>NUCLEOTIDE SEQUENCE [LARGE SCALE GENOMIC DNA]</scope>
    <source>
        <strain evidence="12">CGMCC 1.15399</strain>
    </source>
</reference>
<dbReference type="PROSITE" id="PS51201">
    <property type="entry name" value="RCK_N"/>
    <property type="match status" value="1"/>
</dbReference>
<keyword evidence="8" id="KW-0407">Ion channel</keyword>
<comment type="subcellular location">
    <subcellularLocation>
        <location evidence="1">Endomembrane system</location>
        <topology evidence="1">Multi-pass membrane protein</topology>
    </subcellularLocation>
</comment>
<feature type="domain" description="RCK N-terminal" evidence="10">
    <location>
        <begin position="125"/>
        <end position="264"/>
    </location>
</feature>
<evidence type="ECO:0000256" key="5">
    <source>
        <dbReference type="ARBA" id="ARBA00022989"/>
    </source>
</evidence>
<keyword evidence="5 9" id="KW-1133">Transmembrane helix</keyword>
<evidence type="ECO:0000256" key="3">
    <source>
        <dbReference type="ARBA" id="ARBA00022448"/>
    </source>
</evidence>
<dbReference type="InterPro" id="IPR044849">
    <property type="entry name" value="CASTOR/POLLUX/SYM8-like"/>
</dbReference>
<comment type="similarity">
    <text evidence="2">Belongs to the castor/pollux (TC 1.A.1.23) family.</text>
</comment>